<dbReference type="PANTHER" id="PTHR36058:SF1">
    <property type="entry name" value="NUCLEOPHOSMIN"/>
    <property type="match status" value="1"/>
</dbReference>
<feature type="signal peptide" evidence="1">
    <location>
        <begin position="1"/>
        <end position="21"/>
    </location>
</feature>
<dbReference type="AlphaFoldDB" id="A0A8J2SBR3"/>
<dbReference type="Proteomes" id="UP000789595">
    <property type="component" value="Unassembled WGS sequence"/>
</dbReference>
<gene>
    <name evidence="2" type="ORF">PECAL_1P09920</name>
</gene>
<accession>A0A8J2SBR3</accession>
<proteinExistence type="predicted"/>
<evidence type="ECO:0000313" key="2">
    <source>
        <dbReference type="EMBL" id="CAH0364621.1"/>
    </source>
</evidence>
<dbReference type="OrthoDB" id="202851at2759"/>
<evidence type="ECO:0008006" key="4">
    <source>
        <dbReference type="Google" id="ProtNLM"/>
    </source>
</evidence>
<evidence type="ECO:0000313" key="3">
    <source>
        <dbReference type="Proteomes" id="UP000789595"/>
    </source>
</evidence>
<dbReference type="EMBL" id="CAKKNE010000001">
    <property type="protein sequence ID" value="CAH0364621.1"/>
    <property type="molecule type" value="Genomic_DNA"/>
</dbReference>
<reference evidence="2" key="1">
    <citation type="submission" date="2021-11" db="EMBL/GenBank/DDBJ databases">
        <authorList>
            <consortium name="Genoscope - CEA"/>
            <person name="William W."/>
        </authorList>
    </citation>
    <scope>NUCLEOTIDE SEQUENCE</scope>
</reference>
<protein>
    <recommendedName>
        <fullName evidence="4">Saposin B-type domain-containing protein</fullName>
    </recommendedName>
</protein>
<sequence length="235" mass="27329">MAPLQRRHLARLALLAAATNAQFPGMPGGPPADARPIFKTGKYLGCTVCKLAVEEIWKEALRLREEAPYKKPSEDMYQDSIQQICDPIKDLGEWVAMYDITQSERGAPLKMEKQEYMCECRRECRTIQKACENIINEHMEDMAESLYKRDASTLEKFSNRVCTKWAEACPSKTPKTYLHPNEHFMPLDEEMWRMRRMQDVINDQAKKHKKQPVQFVDPMQSAYFGDDEDFEPDEL</sequence>
<keyword evidence="3" id="KW-1185">Reference proteome</keyword>
<organism evidence="2 3">
    <name type="scientific">Pelagomonas calceolata</name>
    <dbReference type="NCBI Taxonomy" id="35677"/>
    <lineage>
        <taxon>Eukaryota</taxon>
        <taxon>Sar</taxon>
        <taxon>Stramenopiles</taxon>
        <taxon>Ochrophyta</taxon>
        <taxon>Pelagophyceae</taxon>
        <taxon>Pelagomonadales</taxon>
        <taxon>Pelagomonadaceae</taxon>
        <taxon>Pelagomonas</taxon>
    </lineage>
</organism>
<comment type="caution">
    <text evidence="2">The sequence shown here is derived from an EMBL/GenBank/DDBJ whole genome shotgun (WGS) entry which is preliminary data.</text>
</comment>
<feature type="chain" id="PRO_5035150281" description="Saposin B-type domain-containing protein" evidence="1">
    <location>
        <begin position="22"/>
        <end position="235"/>
    </location>
</feature>
<name>A0A8J2SBR3_9STRA</name>
<keyword evidence="1" id="KW-0732">Signal</keyword>
<dbReference type="PANTHER" id="PTHR36058">
    <property type="entry name" value="NUCLEOPHOSMIN"/>
    <property type="match status" value="1"/>
</dbReference>
<evidence type="ECO:0000256" key="1">
    <source>
        <dbReference type="SAM" id="SignalP"/>
    </source>
</evidence>